<feature type="region of interest" description="Disordered" evidence="1">
    <location>
        <begin position="31"/>
        <end position="188"/>
    </location>
</feature>
<name>A0A6A6DC16_9PEZI</name>
<gene>
    <name evidence="2" type="ORF">K469DRAFT_77261</name>
</gene>
<evidence type="ECO:0000256" key="1">
    <source>
        <dbReference type="SAM" id="MobiDB-lite"/>
    </source>
</evidence>
<reference evidence="2" key="1">
    <citation type="journal article" date="2020" name="Stud. Mycol.">
        <title>101 Dothideomycetes genomes: a test case for predicting lifestyles and emergence of pathogens.</title>
        <authorList>
            <person name="Haridas S."/>
            <person name="Albert R."/>
            <person name="Binder M."/>
            <person name="Bloem J."/>
            <person name="Labutti K."/>
            <person name="Salamov A."/>
            <person name="Andreopoulos B."/>
            <person name="Baker S."/>
            <person name="Barry K."/>
            <person name="Bills G."/>
            <person name="Bluhm B."/>
            <person name="Cannon C."/>
            <person name="Castanera R."/>
            <person name="Culley D."/>
            <person name="Daum C."/>
            <person name="Ezra D."/>
            <person name="Gonzalez J."/>
            <person name="Henrissat B."/>
            <person name="Kuo A."/>
            <person name="Liang C."/>
            <person name="Lipzen A."/>
            <person name="Lutzoni F."/>
            <person name="Magnuson J."/>
            <person name="Mondo S."/>
            <person name="Nolan M."/>
            <person name="Ohm R."/>
            <person name="Pangilinan J."/>
            <person name="Park H.-J."/>
            <person name="Ramirez L."/>
            <person name="Alfaro M."/>
            <person name="Sun H."/>
            <person name="Tritt A."/>
            <person name="Yoshinaga Y."/>
            <person name="Zwiers L.-H."/>
            <person name="Turgeon B."/>
            <person name="Goodwin S."/>
            <person name="Spatafora J."/>
            <person name="Crous P."/>
            <person name="Grigoriev I."/>
        </authorList>
    </citation>
    <scope>NUCLEOTIDE SEQUENCE</scope>
    <source>
        <strain evidence="2">CBS 207.26</strain>
    </source>
</reference>
<sequence length="207" mass="22322">MTSRLSVTRKRKHPLYADTVTSVEVLDLTTKPAPEDSFSAKRRRPAQPRVESLIFSPLCTPKSTPPPARGTLISPLKTSSGLSVSNLGGGGKVNSADIPDLPRSDLLDLVNSGNGERHRHGVNEELLEPLRQSVSPTASGRTDGDPYVKDLCEGEDKRNGSNDKVGESDEDELNGDQNVSCRAGTATSQQYKDIRAGGRCLQEHCDN</sequence>
<accession>A0A6A6DC16</accession>
<evidence type="ECO:0000313" key="3">
    <source>
        <dbReference type="Proteomes" id="UP000800200"/>
    </source>
</evidence>
<dbReference type="AlphaFoldDB" id="A0A6A6DC16"/>
<dbReference type="Proteomes" id="UP000800200">
    <property type="component" value="Unassembled WGS sequence"/>
</dbReference>
<feature type="compositionally biased region" description="Polar residues" evidence="1">
    <location>
        <begin position="175"/>
        <end position="188"/>
    </location>
</feature>
<keyword evidence="3" id="KW-1185">Reference proteome</keyword>
<organism evidence="2 3">
    <name type="scientific">Zopfia rhizophila CBS 207.26</name>
    <dbReference type="NCBI Taxonomy" id="1314779"/>
    <lineage>
        <taxon>Eukaryota</taxon>
        <taxon>Fungi</taxon>
        <taxon>Dikarya</taxon>
        <taxon>Ascomycota</taxon>
        <taxon>Pezizomycotina</taxon>
        <taxon>Dothideomycetes</taxon>
        <taxon>Dothideomycetes incertae sedis</taxon>
        <taxon>Zopfiaceae</taxon>
        <taxon>Zopfia</taxon>
    </lineage>
</organism>
<feature type="compositionally biased region" description="Basic and acidic residues" evidence="1">
    <location>
        <begin position="142"/>
        <end position="167"/>
    </location>
</feature>
<evidence type="ECO:0000313" key="2">
    <source>
        <dbReference type="EMBL" id="KAF2175186.1"/>
    </source>
</evidence>
<dbReference type="EMBL" id="ML994740">
    <property type="protein sequence ID" value="KAF2175186.1"/>
    <property type="molecule type" value="Genomic_DNA"/>
</dbReference>
<proteinExistence type="predicted"/>
<protein>
    <submittedName>
        <fullName evidence="2">Uncharacterized protein</fullName>
    </submittedName>
</protein>